<gene>
    <name evidence="9" type="ORF">GO493_08360</name>
</gene>
<keyword evidence="4 6" id="KW-1133">Transmembrane helix</keyword>
<evidence type="ECO:0000256" key="2">
    <source>
        <dbReference type="ARBA" id="ARBA00022475"/>
    </source>
</evidence>
<sequence>MFRNYLLTAFRSLARNKSYTIINIAGLVIGIAVCLVIFIIIRYESGFDNFHGKKDRIYRVMTRDDKGNTGSSVPFPLPAAMKHDFPTWQTTGMFSLPGIQVVIQEENGGPVKKFREARGAFLTDESFFGIFDFPWLAGNPATALQQPNSAVLTKEIAEKYFGSWEKAVGRQIKVNINNGILLTVTGVLASIPSNTDFPLRIVIPYKLTGFSDSKDWITINSNHKCFVLLPPHTTVSALSRPLDAFSKKYRPADNKNVQVLQPLGDIHFDNTTDNYSGRTMSPERTKILWLIAVFILSIACVNFINLSTAQAVNRAKEIGVRKVLGSNRWQINMQFLLETLLQVITGMCLAVIVAAFTLKPVSNMLGISLSLELLMQPVILLFLLVVTIAVTILAGFYPALVLAGFNPVAALKSRFSAKGKGLSLRKGLVVFQFVIAQVLIIGTLLLIRQIDYFKKTSMGFNTTTVVDVPFPGDSAGRARTAYLKDRLMGMKEIEEVSFNNTTPASADNWWTGFKFDHAVKETEFGAISKFVDAHYLTTYQLPLVAGRNISSADSIHEFLINETLAKKLGYADPRDVLNKDVDLWNGTLKGVVVGVTKDFHSGSLKEAISPVFMANWKDVYNTVGIRMAASDMPATMKAIGRIWNEVYPDFVFEYQFLDDRVASFYDEENQLSRLYRLFSGIAIFLSCLGLYGLASFMAVQRIKEVGIRKVLGATAGSIVYLFSKDFIVLIAVAFIIACPVTWYFMDQWLQQYTYHISIGWWVFLAGGLGAVIIALLTVSFQAVRAALANPAVSLKAE</sequence>
<name>A0A7K1U1N4_9BACT</name>
<comment type="subcellular location">
    <subcellularLocation>
        <location evidence="1">Cell membrane</location>
        <topology evidence="1">Multi-pass membrane protein</topology>
    </subcellularLocation>
</comment>
<dbReference type="InterPro" id="IPR003838">
    <property type="entry name" value="ABC3_permease_C"/>
</dbReference>
<keyword evidence="3 6" id="KW-0812">Transmembrane</keyword>
<feature type="domain" description="ABC3 transporter permease C-terminal" evidence="7">
    <location>
        <begin position="677"/>
        <end position="786"/>
    </location>
</feature>
<feature type="transmembrane region" description="Helical" evidence="6">
    <location>
        <begin position="21"/>
        <end position="41"/>
    </location>
</feature>
<feature type="transmembrane region" description="Helical" evidence="6">
    <location>
        <begin position="757"/>
        <end position="778"/>
    </location>
</feature>
<dbReference type="PANTHER" id="PTHR30572:SF18">
    <property type="entry name" value="ABC-TYPE MACROLIDE FAMILY EXPORT SYSTEM PERMEASE COMPONENT 2"/>
    <property type="match status" value="1"/>
</dbReference>
<feature type="transmembrane region" description="Helical" evidence="6">
    <location>
        <begin position="726"/>
        <end position="745"/>
    </location>
</feature>
<accession>A0A7K1U1N4</accession>
<keyword evidence="10" id="KW-1185">Reference proteome</keyword>
<dbReference type="InterPro" id="IPR050250">
    <property type="entry name" value="Macrolide_Exporter_MacB"/>
</dbReference>
<keyword evidence="5 6" id="KW-0472">Membrane</keyword>
<dbReference type="GO" id="GO:0005886">
    <property type="term" value="C:plasma membrane"/>
    <property type="evidence" value="ECO:0007669"/>
    <property type="project" value="UniProtKB-SubCell"/>
</dbReference>
<feature type="transmembrane region" description="Helical" evidence="6">
    <location>
        <begin position="427"/>
        <end position="447"/>
    </location>
</feature>
<evidence type="ECO:0000256" key="3">
    <source>
        <dbReference type="ARBA" id="ARBA00022692"/>
    </source>
</evidence>
<evidence type="ECO:0000259" key="8">
    <source>
        <dbReference type="Pfam" id="PF12704"/>
    </source>
</evidence>
<feature type="transmembrane region" description="Helical" evidence="6">
    <location>
        <begin position="677"/>
        <end position="699"/>
    </location>
</feature>
<feature type="transmembrane region" description="Helical" evidence="6">
    <location>
        <begin position="335"/>
        <end position="358"/>
    </location>
</feature>
<protein>
    <submittedName>
        <fullName evidence="9">FtsX-like permease family protein</fullName>
    </submittedName>
</protein>
<dbReference type="InterPro" id="IPR025857">
    <property type="entry name" value="MacB_PCD"/>
</dbReference>
<feature type="transmembrane region" description="Helical" evidence="6">
    <location>
        <begin position="287"/>
        <end position="306"/>
    </location>
</feature>
<dbReference type="RefSeq" id="WP_157305693.1">
    <property type="nucleotide sequence ID" value="NZ_WRXN01000003.1"/>
</dbReference>
<reference evidence="9 10" key="1">
    <citation type="submission" date="2019-12" db="EMBL/GenBank/DDBJ databases">
        <title>Chitinophaga sp. strain ysch24 (GDMCC 1.1355), whole genome shotgun sequence.</title>
        <authorList>
            <person name="Zhang X."/>
        </authorList>
    </citation>
    <scope>NUCLEOTIDE SEQUENCE [LARGE SCALE GENOMIC DNA]</scope>
    <source>
        <strain evidence="10">ysch24</strain>
    </source>
</reference>
<evidence type="ECO:0000313" key="9">
    <source>
        <dbReference type="EMBL" id="MVT08269.1"/>
    </source>
</evidence>
<comment type="caution">
    <text evidence="9">The sequence shown here is derived from an EMBL/GenBank/DDBJ whole genome shotgun (WGS) entry which is preliminary data.</text>
</comment>
<dbReference type="Pfam" id="PF02687">
    <property type="entry name" value="FtsX"/>
    <property type="match status" value="2"/>
</dbReference>
<evidence type="ECO:0000256" key="5">
    <source>
        <dbReference type="ARBA" id="ARBA00023136"/>
    </source>
</evidence>
<proteinExistence type="predicted"/>
<dbReference type="EMBL" id="WRXN01000003">
    <property type="protein sequence ID" value="MVT08269.1"/>
    <property type="molecule type" value="Genomic_DNA"/>
</dbReference>
<dbReference type="GO" id="GO:0022857">
    <property type="term" value="F:transmembrane transporter activity"/>
    <property type="evidence" value="ECO:0007669"/>
    <property type="project" value="TreeGrafter"/>
</dbReference>
<evidence type="ECO:0000259" key="7">
    <source>
        <dbReference type="Pfam" id="PF02687"/>
    </source>
</evidence>
<evidence type="ECO:0000256" key="4">
    <source>
        <dbReference type="ARBA" id="ARBA00022989"/>
    </source>
</evidence>
<feature type="transmembrane region" description="Helical" evidence="6">
    <location>
        <begin position="378"/>
        <end position="406"/>
    </location>
</feature>
<dbReference type="PANTHER" id="PTHR30572">
    <property type="entry name" value="MEMBRANE COMPONENT OF TRANSPORTER-RELATED"/>
    <property type="match status" value="1"/>
</dbReference>
<dbReference type="AlphaFoldDB" id="A0A7K1U1N4"/>
<organism evidence="9 10">
    <name type="scientific">Chitinophaga tropicalis</name>
    <dbReference type="NCBI Taxonomy" id="2683588"/>
    <lineage>
        <taxon>Bacteria</taxon>
        <taxon>Pseudomonadati</taxon>
        <taxon>Bacteroidota</taxon>
        <taxon>Chitinophagia</taxon>
        <taxon>Chitinophagales</taxon>
        <taxon>Chitinophagaceae</taxon>
        <taxon>Chitinophaga</taxon>
    </lineage>
</organism>
<evidence type="ECO:0000256" key="1">
    <source>
        <dbReference type="ARBA" id="ARBA00004651"/>
    </source>
</evidence>
<evidence type="ECO:0000313" key="10">
    <source>
        <dbReference type="Proteomes" id="UP000461730"/>
    </source>
</evidence>
<keyword evidence="2" id="KW-1003">Cell membrane</keyword>
<feature type="domain" description="ABC3 transporter permease C-terminal" evidence="7">
    <location>
        <begin position="290"/>
        <end position="407"/>
    </location>
</feature>
<dbReference type="Proteomes" id="UP000461730">
    <property type="component" value="Unassembled WGS sequence"/>
</dbReference>
<feature type="domain" description="MacB-like periplasmic core" evidence="8">
    <location>
        <begin position="20"/>
        <end position="240"/>
    </location>
</feature>
<evidence type="ECO:0000256" key="6">
    <source>
        <dbReference type="SAM" id="Phobius"/>
    </source>
</evidence>
<dbReference type="Pfam" id="PF12704">
    <property type="entry name" value="MacB_PCD"/>
    <property type="match status" value="1"/>
</dbReference>